<dbReference type="PRINTS" id="PR00258">
    <property type="entry name" value="SPERACTRCPTR"/>
</dbReference>
<dbReference type="SMART" id="SM00408">
    <property type="entry name" value="IGc2"/>
    <property type="match status" value="3"/>
</dbReference>
<dbReference type="GO" id="GO:0004252">
    <property type="term" value="F:serine-type endopeptidase activity"/>
    <property type="evidence" value="ECO:0007669"/>
    <property type="project" value="TreeGrafter"/>
</dbReference>
<keyword evidence="3" id="KW-0393">Immunoglobulin domain</keyword>
<gene>
    <name evidence="9" type="ORF">FQA47_003604</name>
</gene>
<dbReference type="InterPro" id="IPR013151">
    <property type="entry name" value="Immunoglobulin_dom"/>
</dbReference>
<keyword evidence="2 4" id="KW-1015">Disulfide bond</keyword>
<evidence type="ECO:0000259" key="7">
    <source>
        <dbReference type="PROSITE" id="PS50287"/>
    </source>
</evidence>
<feature type="transmembrane region" description="Helical" evidence="6">
    <location>
        <begin position="476"/>
        <end position="497"/>
    </location>
</feature>
<dbReference type="SUPFAM" id="SSF56487">
    <property type="entry name" value="SRCR-like"/>
    <property type="match status" value="2"/>
</dbReference>
<evidence type="ECO:0000256" key="1">
    <source>
        <dbReference type="ARBA" id="ARBA00022729"/>
    </source>
</evidence>
<feature type="compositionally biased region" description="Basic and acidic residues" evidence="5">
    <location>
        <begin position="1029"/>
        <end position="1058"/>
    </location>
</feature>
<organism evidence="9 10">
    <name type="scientific">Oryzias melastigma</name>
    <name type="common">Marine medaka</name>
    <dbReference type="NCBI Taxonomy" id="30732"/>
    <lineage>
        <taxon>Eukaryota</taxon>
        <taxon>Metazoa</taxon>
        <taxon>Chordata</taxon>
        <taxon>Craniata</taxon>
        <taxon>Vertebrata</taxon>
        <taxon>Euteleostomi</taxon>
        <taxon>Actinopterygii</taxon>
        <taxon>Neopterygii</taxon>
        <taxon>Teleostei</taxon>
        <taxon>Neoteleostei</taxon>
        <taxon>Acanthomorphata</taxon>
        <taxon>Ovalentaria</taxon>
        <taxon>Atherinomorphae</taxon>
        <taxon>Beloniformes</taxon>
        <taxon>Adrianichthyidae</taxon>
        <taxon>Oryziinae</taxon>
        <taxon>Oryzias</taxon>
    </lineage>
</organism>
<dbReference type="SUPFAM" id="SSF48726">
    <property type="entry name" value="Immunoglobulin"/>
    <property type="match status" value="4"/>
</dbReference>
<dbReference type="PANTHER" id="PTHR48071:SF24">
    <property type="entry name" value="DELETED IN MALIGNANT BRAIN TUMORS 1 PROTEIN-LIKE"/>
    <property type="match status" value="1"/>
</dbReference>
<feature type="disulfide bond" evidence="4">
    <location>
        <begin position="82"/>
        <end position="146"/>
    </location>
</feature>
<dbReference type="GO" id="GO:0031638">
    <property type="term" value="P:zymogen activation"/>
    <property type="evidence" value="ECO:0007669"/>
    <property type="project" value="TreeGrafter"/>
</dbReference>
<evidence type="ECO:0000313" key="9">
    <source>
        <dbReference type="EMBL" id="KAF6727969.1"/>
    </source>
</evidence>
<evidence type="ECO:0000256" key="6">
    <source>
        <dbReference type="SAM" id="Phobius"/>
    </source>
</evidence>
<name>A0A834CEW7_ORYME</name>
<feature type="compositionally biased region" description="Polar residues" evidence="5">
    <location>
        <begin position="975"/>
        <end position="989"/>
    </location>
</feature>
<dbReference type="EMBL" id="WKFB01000295">
    <property type="protein sequence ID" value="KAF6727969.1"/>
    <property type="molecule type" value="Genomic_DNA"/>
</dbReference>
<dbReference type="InterPro" id="IPR001190">
    <property type="entry name" value="SRCR"/>
</dbReference>
<dbReference type="FunFam" id="3.10.250.10:FF:000002">
    <property type="entry name" value="Scavenger receptor cysteine-rich type 1 protein M130"/>
    <property type="match status" value="1"/>
</dbReference>
<evidence type="ECO:0000256" key="5">
    <source>
        <dbReference type="SAM" id="MobiDB-lite"/>
    </source>
</evidence>
<feature type="compositionally biased region" description="Acidic residues" evidence="5">
    <location>
        <begin position="992"/>
        <end position="1010"/>
    </location>
</feature>
<dbReference type="InterPro" id="IPR036772">
    <property type="entry name" value="SRCR-like_dom_sf"/>
</dbReference>
<reference evidence="9" key="1">
    <citation type="journal article" name="BMC Genomics">
        <title>Long-read sequencing and de novo genome assembly of marine medaka (Oryzias melastigma).</title>
        <authorList>
            <person name="Liang P."/>
            <person name="Saqib H.S.A."/>
            <person name="Ni X."/>
            <person name="Shen Y."/>
        </authorList>
    </citation>
    <scope>NUCLEOTIDE SEQUENCE</scope>
    <source>
        <strain evidence="9">Bigg-433</strain>
    </source>
</reference>
<feature type="transmembrane region" description="Helical" evidence="6">
    <location>
        <begin position="539"/>
        <end position="562"/>
    </location>
</feature>
<dbReference type="Gene3D" id="3.10.250.10">
    <property type="entry name" value="SRCR-like domain"/>
    <property type="match status" value="2"/>
</dbReference>
<evidence type="ECO:0000313" key="10">
    <source>
        <dbReference type="Proteomes" id="UP000646548"/>
    </source>
</evidence>
<feature type="domain" description="SRCR" evidence="7">
    <location>
        <begin position="56"/>
        <end position="157"/>
    </location>
</feature>
<feature type="disulfide bond" evidence="4">
    <location>
        <begin position="95"/>
        <end position="156"/>
    </location>
</feature>
<evidence type="ECO:0000259" key="8">
    <source>
        <dbReference type="PROSITE" id="PS50835"/>
    </source>
</evidence>
<evidence type="ECO:0000256" key="3">
    <source>
        <dbReference type="ARBA" id="ARBA00023319"/>
    </source>
</evidence>
<dbReference type="FunFam" id="3.10.250.10:FF:000001">
    <property type="entry name" value="Lysyl oxidase 4 isoform X1"/>
    <property type="match status" value="1"/>
</dbReference>
<dbReference type="Pfam" id="PF00530">
    <property type="entry name" value="SRCR"/>
    <property type="match status" value="2"/>
</dbReference>
<feature type="disulfide bond" evidence="4">
    <location>
        <begin position="126"/>
        <end position="136"/>
    </location>
</feature>
<dbReference type="SMART" id="SM00202">
    <property type="entry name" value="SR"/>
    <property type="match status" value="2"/>
</dbReference>
<proteinExistence type="predicted"/>
<dbReference type="SMART" id="SM00409">
    <property type="entry name" value="IG"/>
    <property type="match status" value="4"/>
</dbReference>
<dbReference type="Pfam" id="PF00047">
    <property type="entry name" value="ig"/>
    <property type="match status" value="3"/>
</dbReference>
<keyword evidence="6" id="KW-0472">Membrane</keyword>
<keyword evidence="6" id="KW-0812">Transmembrane</keyword>
<keyword evidence="1" id="KW-0732">Signal</keyword>
<accession>A0A834CEW7</accession>
<feature type="region of interest" description="Disordered" evidence="5">
    <location>
        <begin position="956"/>
        <end position="1084"/>
    </location>
</feature>
<dbReference type="Gene3D" id="2.60.40.10">
    <property type="entry name" value="Immunoglobulins"/>
    <property type="match status" value="6"/>
</dbReference>
<dbReference type="InterPro" id="IPR007110">
    <property type="entry name" value="Ig-like_dom"/>
</dbReference>
<feature type="transmembrane region" description="Helical" evidence="6">
    <location>
        <begin position="888"/>
        <end position="912"/>
    </location>
</feature>
<dbReference type="InterPro" id="IPR036179">
    <property type="entry name" value="Ig-like_dom_sf"/>
</dbReference>
<dbReference type="InterPro" id="IPR003598">
    <property type="entry name" value="Ig_sub2"/>
</dbReference>
<feature type="compositionally biased region" description="Acidic residues" evidence="5">
    <location>
        <begin position="1059"/>
        <end position="1074"/>
    </location>
</feature>
<comment type="caution">
    <text evidence="9">The sequence shown here is derived from an EMBL/GenBank/DDBJ whole genome shotgun (WGS) entry which is preliminary data.</text>
</comment>
<keyword evidence="6" id="KW-1133">Transmembrane helix</keyword>
<sequence>MTNSSLAVNHSASFTFPVADLKHQGSYSCVYQVTLSGRTVTSAKSAPITVAVKRQIRLVGYGSTGCSGTVEVQYNGTWGTVCDDNWDLNDAKVVCRQLSCGPALLAVESARFGQGSGPIWMDNVACSGSERSLTNCSHIGYGTHNCNHGEDAGVICSVKFSKPILTVSSAVVSWGQEIWFVCSVQPQILGGTFILMNDKRSYRKTPPSGSKSTNFIIYKADIDHEGSYQCRFQKRGPHQNFSSPVSNSVRVSVTVRLQIPKISLSSPGRGLGSKEILITRGDNFTFTCSINSQCPQGLFFLVFSGSNMTSNISAVNNAASFTFPAAELEHQGSYSCVYQITLAGRTFTSAESAPISIGVQLSLQIPNISITFPGAELVRGPGVVDVTRGHSFTITCSVNSKSLQNQFYLIFSGSNMTNSNSSVNNSASFTFPVADFEHQGNYSCVYQVTQSGRTFTSAESAPITVAVKQSLLLQTYAVFGGILLLLLFVLFLVCLIYRKRKLPAVLFQTSIHLQNLQIPSWGPFATGTNPAIQLGKVEVSGYTCAAAFKSLLLLPIHCWIVSSPKCLILRSCDPAILRSCDPALNASSQLVILQSCSQPWSLHELFMSAMLSKQQGKLHLLSLFSCIWSSFASDQIRLAGSGSTRCSGRVEVQHDGSWKTIWDNNWDLNDANVACRQLSCETALYAPGSALFGQGSGKICLSDIVCLGNENSLRDCGGWKTHNCSHNKDAGVICSESLLKPSISMDFAGEVPWGQELRIRCSTSSELSEGIFFFLNNARNIRNQSKFADGTATFDISRVNFGHAGLYQCQYNKTFSGRMFSSPISDTLTVTGYRENRSAVDNSASFTFPVAEFKHQGSYSCEYKVNSSSLTFTSPESASITLVVKESLLLILLISGGICLLLLFIVLLVCLVKRRKKIRNSMALSNAQRSPRENGGDYEEDYENLQETCIPAKFTKESQEEEDDSNDYENAIPETGSQYGRNGSVSAKSESQEEETDEEDEETTDDDNDYENVTVHFNRPDEDVYIDPLFDRSNDYPEFDLKSQKERMRAKSKSQEVKMDEEDEDTSDDDDDEYVNVTTISTGF</sequence>
<feature type="domain" description="Ig-like" evidence="8">
    <location>
        <begin position="260"/>
        <end position="356"/>
    </location>
</feature>
<evidence type="ECO:0000256" key="2">
    <source>
        <dbReference type="ARBA" id="ARBA00023157"/>
    </source>
</evidence>
<feature type="domain" description="Ig-like" evidence="8">
    <location>
        <begin position="366"/>
        <end position="456"/>
    </location>
</feature>
<feature type="disulfide bond" evidence="4">
    <location>
        <begin position="706"/>
        <end position="716"/>
    </location>
</feature>
<dbReference type="InterPro" id="IPR003599">
    <property type="entry name" value="Ig_sub"/>
</dbReference>
<dbReference type="PROSITE" id="PS50287">
    <property type="entry name" value="SRCR_2"/>
    <property type="match status" value="2"/>
</dbReference>
<feature type="domain" description="SRCR" evidence="7">
    <location>
        <begin position="636"/>
        <end position="735"/>
    </location>
</feature>
<dbReference type="GO" id="GO:0005886">
    <property type="term" value="C:plasma membrane"/>
    <property type="evidence" value="ECO:0007669"/>
    <property type="project" value="TreeGrafter"/>
</dbReference>
<protein>
    <submittedName>
        <fullName evidence="9">Deleted in malignant brain tumors 1 protein</fullName>
    </submittedName>
</protein>
<dbReference type="Proteomes" id="UP000646548">
    <property type="component" value="Unassembled WGS sequence"/>
</dbReference>
<evidence type="ECO:0000256" key="4">
    <source>
        <dbReference type="PROSITE-ProRule" id="PRU00196"/>
    </source>
</evidence>
<dbReference type="PROSITE" id="PS50835">
    <property type="entry name" value="IG_LIKE"/>
    <property type="match status" value="3"/>
</dbReference>
<comment type="caution">
    <text evidence="4">Lacks conserved residue(s) required for the propagation of feature annotation.</text>
</comment>
<feature type="domain" description="Ig-like" evidence="8">
    <location>
        <begin position="741"/>
        <end position="825"/>
    </location>
</feature>
<dbReference type="AlphaFoldDB" id="A0A834CEW7"/>
<dbReference type="InterPro" id="IPR013783">
    <property type="entry name" value="Ig-like_fold"/>
</dbReference>
<dbReference type="PANTHER" id="PTHR48071">
    <property type="entry name" value="SRCR DOMAIN-CONTAINING PROTEIN"/>
    <property type="match status" value="1"/>
</dbReference>